<dbReference type="InterPro" id="IPR011047">
    <property type="entry name" value="Quinoprotein_ADH-like_sf"/>
</dbReference>
<dbReference type="GO" id="GO:1902929">
    <property type="term" value="C:plasma membrane of growing cell tip"/>
    <property type="evidence" value="ECO:0007669"/>
    <property type="project" value="TreeGrafter"/>
</dbReference>
<dbReference type="AlphaFoldDB" id="A0A2N3G752"/>
<dbReference type="PANTHER" id="PTHR31778:SF2">
    <property type="entry name" value="BUD SITE SELECTION PROTEIN RAX2"/>
    <property type="match status" value="1"/>
</dbReference>
<dbReference type="SUPFAM" id="SSF50998">
    <property type="entry name" value="Quinoprotein alcohol dehydrogenase-like"/>
    <property type="match status" value="1"/>
</dbReference>
<dbReference type="EMBL" id="PHEX01000012">
    <property type="protein sequence ID" value="PKQ28546.1"/>
    <property type="molecule type" value="Genomic_DNA"/>
</dbReference>
<reference evidence="1 2" key="1">
    <citation type="journal article" date="2017" name="ISME J.">
        <title>Potential for microbial H2 and metal transformations associated with novel bacteria and archaea in deep terrestrial subsurface sediments.</title>
        <authorList>
            <person name="Hernsdorf A.W."/>
            <person name="Amano Y."/>
            <person name="Miyakawa K."/>
            <person name="Ise K."/>
            <person name="Suzuki Y."/>
            <person name="Anantharaman K."/>
            <person name="Probst A."/>
            <person name="Burstein D."/>
            <person name="Thomas B.C."/>
            <person name="Banfield J.F."/>
        </authorList>
    </citation>
    <scope>NUCLEOTIDE SEQUENCE [LARGE SCALE GENOMIC DNA]</scope>
    <source>
        <strain evidence="1">HGW-Actinobacteria-3</strain>
    </source>
</reference>
<dbReference type="InterPro" id="IPR013783">
    <property type="entry name" value="Ig-like_fold"/>
</dbReference>
<sequence>MEAGCGNRRSNVFTRVVTTIALVLLLAGLAPGLFTGTPVALAIPKSTPDQNTCVTNGTVLAVAATPTTIYIGGEFTTVGPQGGAMQGRNRIAALDATTGALTGWNPGADGKVCTLLVSGTTVYAGGEFHNIGGQVRNHIAAFDTTTGAILGWNPNSDDTVTSLLASGGIVYVGGYFSNIGGQARTHLAAIDSGSGLATGWSPNITSGALWWDVGALALSGDANTLYIGGNFSKVGGQTRNHIAAVNTATGAPTTWNPGANDVVRVLLMSGTGTTIYAGGYFHSIDGAVRNHIAELDTTTGSATTWDPNADNTVFALALSGSTVYAGGDFATIGTGTRNRFAALSTTTGLATSWNPNGNQGVASLVLSGSRVYSGGWFTTVGGANRNYFARFDNPIIASVSPTSGAQGQTMNADIVGTDTAFGAGSTASFGADIIVNSTTVTDATHATANITIDAGA</sequence>
<proteinExistence type="predicted"/>
<organism evidence="1 2">
    <name type="scientific">Candidatus Anoxymicrobium japonicum</name>
    <dbReference type="NCBI Taxonomy" id="2013648"/>
    <lineage>
        <taxon>Bacteria</taxon>
        <taxon>Bacillati</taxon>
        <taxon>Actinomycetota</taxon>
        <taxon>Candidatus Geothermincolia</taxon>
        <taxon>Candidatus Geothermincolales</taxon>
        <taxon>Candidatus Anoxymicrobiaceae</taxon>
        <taxon>Candidatus Anoxymicrobium</taxon>
    </lineage>
</organism>
<dbReference type="GO" id="GO:0005975">
    <property type="term" value="P:carbohydrate metabolic process"/>
    <property type="evidence" value="ECO:0007669"/>
    <property type="project" value="UniProtKB-ARBA"/>
</dbReference>
<accession>A0A2N3G752</accession>
<evidence type="ECO:0000313" key="1">
    <source>
        <dbReference type="EMBL" id="PKQ28546.1"/>
    </source>
</evidence>
<feature type="non-terminal residue" evidence="1">
    <location>
        <position position="456"/>
    </location>
</feature>
<dbReference type="InterPro" id="IPR015943">
    <property type="entry name" value="WD40/YVTN_repeat-like_dom_sf"/>
</dbReference>
<dbReference type="InterPro" id="IPR013431">
    <property type="entry name" value="Delta_60_rpt"/>
</dbReference>
<dbReference type="Gene3D" id="2.130.10.10">
    <property type="entry name" value="YVTN repeat-like/Quinoprotein amine dehydrogenase"/>
    <property type="match status" value="1"/>
</dbReference>
<gene>
    <name evidence="1" type="ORF">CVT63_02095</name>
</gene>
<dbReference type="PANTHER" id="PTHR31778">
    <property type="entry name" value="BUD SITE SELECTION PROTEIN RAX2"/>
    <property type="match status" value="1"/>
</dbReference>
<dbReference type="Pfam" id="PF17164">
    <property type="entry name" value="DUF5122"/>
    <property type="match status" value="1"/>
</dbReference>
<comment type="caution">
    <text evidence="1">The sequence shown here is derived from an EMBL/GenBank/DDBJ whole genome shotgun (WGS) entry which is preliminary data.</text>
</comment>
<name>A0A2N3G752_9ACTN</name>
<dbReference type="Gene3D" id="2.60.40.10">
    <property type="entry name" value="Immunoglobulins"/>
    <property type="match status" value="1"/>
</dbReference>
<protein>
    <submittedName>
        <fullName evidence="1">Uncharacterized protein</fullName>
    </submittedName>
</protein>
<dbReference type="Proteomes" id="UP000233654">
    <property type="component" value="Unassembled WGS sequence"/>
</dbReference>
<evidence type="ECO:0000313" key="2">
    <source>
        <dbReference type="Proteomes" id="UP000233654"/>
    </source>
</evidence>